<dbReference type="KEGG" id="man:A11S_1046"/>
<keyword evidence="1" id="KW-0812">Transmembrane</keyword>
<keyword evidence="1" id="KW-0472">Membrane</keyword>
<gene>
    <name evidence="2" type="ORF">A11S_1046</name>
</gene>
<protein>
    <submittedName>
        <fullName evidence="2">Uncharacterized protein</fullName>
    </submittedName>
</protein>
<organism evidence="2 3">
    <name type="scientific">Micavibrio aeruginosavorus EPB</name>
    <dbReference type="NCBI Taxonomy" id="349215"/>
    <lineage>
        <taxon>Bacteria</taxon>
        <taxon>Pseudomonadati</taxon>
        <taxon>Bdellovibrionota</taxon>
        <taxon>Bdellovibrionia</taxon>
        <taxon>Bdellovibrionales</taxon>
        <taxon>Pseudobdellovibrionaceae</taxon>
        <taxon>Micavibrio</taxon>
    </lineage>
</organism>
<reference evidence="2 3" key="1">
    <citation type="journal article" date="2013" name="ISME J.">
        <title>By their genes ye shall know them: genomic signatures of predatory bacteria.</title>
        <authorList>
            <person name="Pasternak Z."/>
            <person name="Pietrokovski S."/>
            <person name="Rotem O."/>
            <person name="Gophna U."/>
            <person name="Lurie-Weinberger M.N."/>
            <person name="Jurkevitch E."/>
        </authorList>
    </citation>
    <scope>NUCLEOTIDE SEQUENCE [LARGE SCALE GENOMIC DNA]</scope>
    <source>
        <strain evidence="2">EPB</strain>
    </source>
</reference>
<proteinExistence type="predicted"/>
<dbReference type="EMBL" id="CP003538">
    <property type="protein sequence ID" value="AGH97864.1"/>
    <property type="molecule type" value="Genomic_DNA"/>
</dbReference>
<feature type="transmembrane region" description="Helical" evidence="1">
    <location>
        <begin position="68"/>
        <end position="90"/>
    </location>
</feature>
<evidence type="ECO:0000256" key="1">
    <source>
        <dbReference type="SAM" id="Phobius"/>
    </source>
</evidence>
<feature type="transmembrane region" description="Helical" evidence="1">
    <location>
        <begin position="7"/>
        <end position="31"/>
    </location>
</feature>
<dbReference type="STRING" id="349215.A11S_1046"/>
<accession>M4VXE6</accession>
<evidence type="ECO:0000313" key="2">
    <source>
        <dbReference type="EMBL" id="AGH97864.1"/>
    </source>
</evidence>
<feature type="transmembrane region" description="Helical" evidence="1">
    <location>
        <begin position="43"/>
        <end position="61"/>
    </location>
</feature>
<feature type="transmembrane region" description="Helical" evidence="1">
    <location>
        <begin position="96"/>
        <end position="117"/>
    </location>
</feature>
<dbReference type="Proteomes" id="UP000011932">
    <property type="component" value="Chromosome"/>
</dbReference>
<sequence>MKRKITFLNVWDAVSVASFFLFVSATFLYFYLSKVDYCGSYGLSGFFSLNCHNVFLSFVLSTFSAFGIIHAVAFGLMVNILLAVVCIFLYMSYLFLAFRGLGILFLSIIKLVSRILFRNRHAKYNWNETVNENVTN</sequence>
<dbReference type="HOGENOM" id="CLU_1873039_0_0_5"/>
<evidence type="ECO:0000313" key="3">
    <source>
        <dbReference type="Proteomes" id="UP000011932"/>
    </source>
</evidence>
<keyword evidence="1" id="KW-1133">Transmembrane helix</keyword>
<name>M4VXE6_9BACT</name>
<dbReference type="AlphaFoldDB" id="M4VXE6"/>